<evidence type="ECO:0000313" key="9">
    <source>
        <dbReference type="Proteomes" id="UP001214441"/>
    </source>
</evidence>
<evidence type="ECO:0000256" key="1">
    <source>
        <dbReference type="ARBA" id="ARBA00001946"/>
    </source>
</evidence>
<dbReference type="CDD" id="cd18876">
    <property type="entry name" value="NUDIX_Hydrolase"/>
    <property type="match status" value="1"/>
</dbReference>
<proteinExistence type="inferred from homology"/>
<dbReference type="Proteomes" id="UP001214441">
    <property type="component" value="Unassembled WGS sequence"/>
</dbReference>
<evidence type="ECO:0000313" key="8">
    <source>
        <dbReference type="EMBL" id="MDJ1133615.1"/>
    </source>
</evidence>
<protein>
    <submittedName>
        <fullName evidence="8">NUDIX hydrolase</fullName>
        <ecNumber evidence="8">3.6.-.-</ecNumber>
    </submittedName>
</protein>
<dbReference type="RefSeq" id="WP_274045378.1">
    <property type="nucleotide sequence ID" value="NZ_JANCPR020000015.1"/>
</dbReference>
<dbReference type="InterPro" id="IPR020084">
    <property type="entry name" value="NUDIX_hydrolase_CS"/>
</dbReference>
<feature type="domain" description="Nudix hydrolase" evidence="7">
    <location>
        <begin position="40"/>
        <end position="170"/>
    </location>
</feature>
<keyword evidence="3 5" id="KW-0378">Hydrolase</keyword>
<gene>
    <name evidence="8" type="ORF">NMN56_016910</name>
</gene>
<dbReference type="InterPro" id="IPR015797">
    <property type="entry name" value="NUDIX_hydrolase-like_dom_sf"/>
</dbReference>
<evidence type="ECO:0000256" key="3">
    <source>
        <dbReference type="ARBA" id="ARBA00022801"/>
    </source>
</evidence>
<comment type="similarity">
    <text evidence="2 5">Belongs to the Nudix hydrolase family.</text>
</comment>
<dbReference type="GO" id="GO:0016787">
    <property type="term" value="F:hydrolase activity"/>
    <property type="evidence" value="ECO:0007669"/>
    <property type="project" value="UniProtKB-KW"/>
</dbReference>
<name>A0ABT6ZX23_9ACTN</name>
<organism evidence="8 9">
    <name type="scientific">Streptomyces iconiensis</name>
    <dbReference type="NCBI Taxonomy" id="1384038"/>
    <lineage>
        <taxon>Bacteria</taxon>
        <taxon>Bacillati</taxon>
        <taxon>Actinomycetota</taxon>
        <taxon>Actinomycetes</taxon>
        <taxon>Kitasatosporales</taxon>
        <taxon>Streptomycetaceae</taxon>
        <taxon>Streptomyces</taxon>
    </lineage>
</organism>
<feature type="region of interest" description="Disordered" evidence="6">
    <location>
        <begin position="1"/>
        <end position="30"/>
    </location>
</feature>
<accession>A0ABT6ZX23</accession>
<evidence type="ECO:0000256" key="4">
    <source>
        <dbReference type="ARBA" id="ARBA00022842"/>
    </source>
</evidence>
<evidence type="ECO:0000256" key="2">
    <source>
        <dbReference type="ARBA" id="ARBA00005582"/>
    </source>
</evidence>
<dbReference type="SUPFAM" id="SSF55811">
    <property type="entry name" value="Nudix"/>
    <property type="match status" value="1"/>
</dbReference>
<dbReference type="InterPro" id="IPR000086">
    <property type="entry name" value="NUDIX_hydrolase_dom"/>
</dbReference>
<dbReference type="PROSITE" id="PS51462">
    <property type="entry name" value="NUDIX"/>
    <property type="match status" value="1"/>
</dbReference>
<dbReference type="InterPro" id="IPR020476">
    <property type="entry name" value="Nudix_hydrolase"/>
</dbReference>
<comment type="caution">
    <text evidence="8">The sequence shown here is derived from an EMBL/GenBank/DDBJ whole genome shotgun (WGS) entry which is preliminary data.</text>
</comment>
<dbReference type="PANTHER" id="PTHR43046:SF12">
    <property type="entry name" value="GDP-MANNOSE MANNOSYL HYDROLASE"/>
    <property type="match status" value="1"/>
</dbReference>
<reference evidence="8 9" key="1">
    <citation type="submission" date="2023-05" db="EMBL/GenBank/DDBJ databases">
        <title>Streptantibioticus silvisoli sp. nov., acidotolerant actinomycetes 1 from pine litter.</title>
        <authorList>
            <person name="Swiecimska M."/>
            <person name="Golinska P."/>
            <person name="Sangal V."/>
            <person name="Wachnowicz B."/>
            <person name="Goodfellow M."/>
        </authorList>
    </citation>
    <scope>NUCLEOTIDE SEQUENCE [LARGE SCALE GENOMIC DNA]</scope>
    <source>
        <strain evidence="8 9">DSM 42109</strain>
    </source>
</reference>
<dbReference type="Gene3D" id="3.90.79.10">
    <property type="entry name" value="Nucleoside Triphosphate Pyrophosphohydrolase"/>
    <property type="match status" value="1"/>
</dbReference>
<sequence length="252" mass="27928">MTAEHEKHEKHEKHEEHEEHGEHEEHEEKEAARAYLAGLPRTRGAACALLLDGHGCALLVRPTYRPGWLLPGGVIESGESPLAACRREIGEEIGVPVSLSGLIGLDWIPPREGRDASQVFVFGGRLGEEAPNDIRLPPEELSEHRFVMASELHTLLFPHVVRRVTECWKEYEAGGTAYLEHGFRVASLSHRESAYEAMRETTEETARTTAYKTADKTAYKEGCETASAAARESFHESWPRPASRPSVGSSGD</sequence>
<dbReference type="PRINTS" id="PR00502">
    <property type="entry name" value="NUDIXFAMILY"/>
</dbReference>
<dbReference type="EC" id="3.6.-.-" evidence="8"/>
<evidence type="ECO:0000256" key="5">
    <source>
        <dbReference type="RuleBase" id="RU003476"/>
    </source>
</evidence>
<dbReference type="EMBL" id="JANCPR020000015">
    <property type="protein sequence ID" value="MDJ1133615.1"/>
    <property type="molecule type" value="Genomic_DNA"/>
</dbReference>
<evidence type="ECO:0000256" key="6">
    <source>
        <dbReference type="SAM" id="MobiDB-lite"/>
    </source>
</evidence>
<evidence type="ECO:0000259" key="7">
    <source>
        <dbReference type="PROSITE" id="PS51462"/>
    </source>
</evidence>
<keyword evidence="9" id="KW-1185">Reference proteome</keyword>
<dbReference type="PROSITE" id="PS00893">
    <property type="entry name" value="NUDIX_BOX"/>
    <property type="match status" value="1"/>
</dbReference>
<keyword evidence="4" id="KW-0460">Magnesium</keyword>
<feature type="region of interest" description="Disordered" evidence="6">
    <location>
        <begin position="223"/>
        <end position="252"/>
    </location>
</feature>
<comment type="cofactor">
    <cofactor evidence="1">
        <name>Mg(2+)</name>
        <dbReference type="ChEBI" id="CHEBI:18420"/>
    </cofactor>
</comment>
<dbReference type="PANTHER" id="PTHR43046">
    <property type="entry name" value="GDP-MANNOSE MANNOSYL HYDROLASE"/>
    <property type="match status" value="1"/>
</dbReference>
<dbReference type="Pfam" id="PF00293">
    <property type="entry name" value="NUDIX"/>
    <property type="match status" value="1"/>
</dbReference>